<feature type="region of interest" description="Disordered" evidence="1">
    <location>
        <begin position="724"/>
        <end position="823"/>
    </location>
</feature>
<feature type="compositionally biased region" description="Basic and acidic residues" evidence="1">
    <location>
        <begin position="616"/>
        <end position="632"/>
    </location>
</feature>
<comment type="caution">
    <text evidence="2">The sequence shown here is derived from an EMBL/GenBank/DDBJ whole genome shotgun (WGS) entry which is preliminary data.</text>
</comment>
<evidence type="ECO:0000313" key="3">
    <source>
        <dbReference type="Proteomes" id="UP000249056"/>
    </source>
</evidence>
<accession>A0A395IGU6</accession>
<dbReference type="OrthoDB" id="3547702at2759"/>
<keyword evidence="3" id="KW-1185">Reference proteome</keyword>
<dbReference type="EMBL" id="QKRW01000074">
    <property type="protein sequence ID" value="RAL58638.1"/>
    <property type="molecule type" value="Genomic_DNA"/>
</dbReference>
<feature type="compositionally biased region" description="Polar residues" evidence="1">
    <location>
        <begin position="724"/>
        <end position="746"/>
    </location>
</feature>
<organism evidence="2 3">
    <name type="scientific">Monilinia fructigena</name>
    <dbReference type="NCBI Taxonomy" id="38457"/>
    <lineage>
        <taxon>Eukaryota</taxon>
        <taxon>Fungi</taxon>
        <taxon>Dikarya</taxon>
        <taxon>Ascomycota</taxon>
        <taxon>Pezizomycotina</taxon>
        <taxon>Leotiomycetes</taxon>
        <taxon>Helotiales</taxon>
        <taxon>Sclerotiniaceae</taxon>
        <taxon>Monilinia</taxon>
    </lineage>
</organism>
<feature type="compositionally biased region" description="Basic and acidic residues" evidence="1">
    <location>
        <begin position="68"/>
        <end position="77"/>
    </location>
</feature>
<evidence type="ECO:0000313" key="2">
    <source>
        <dbReference type="EMBL" id="RAL58638.1"/>
    </source>
</evidence>
<proteinExistence type="predicted"/>
<feature type="compositionally biased region" description="Polar residues" evidence="1">
    <location>
        <begin position="761"/>
        <end position="782"/>
    </location>
</feature>
<feature type="region of interest" description="Disordered" evidence="1">
    <location>
        <begin position="31"/>
        <end position="87"/>
    </location>
</feature>
<feature type="compositionally biased region" description="Polar residues" evidence="1">
    <location>
        <begin position="37"/>
        <end position="65"/>
    </location>
</feature>
<dbReference type="AlphaFoldDB" id="A0A395IGU6"/>
<dbReference type="Proteomes" id="UP000249056">
    <property type="component" value="Unassembled WGS sequence"/>
</dbReference>
<protein>
    <submittedName>
        <fullName evidence="2">Uncharacterized protein</fullName>
    </submittedName>
</protein>
<reference evidence="2 3" key="1">
    <citation type="submission" date="2018-06" db="EMBL/GenBank/DDBJ databases">
        <title>Genome Sequence of the Brown Rot Fungal Pathogen Monilinia fructigena.</title>
        <authorList>
            <person name="Landi L."/>
            <person name="De Miccolis Angelini R.M."/>
            <person name="Pollastro S."/>
            <person name="Abate D."/>
            <person name="Faretra F."/>
            <person name="Romanazzi G."/>
        </authorList>
    </citation>
    <scope>NUCLEOTIDE SEQUENCE [LARGE SCALE GENOMIC DNA]</scope>
    <source>
        <strain evidence="2 3">Mfrg269</strain>
    </source>
</reference>
<sequence>MQSQIIPKRFIFGSCEDSILKKRLDIISQREEENADDTAQSTPLITSTPTPMNTPCSFQCSSQDPQDPDERQKDYSENGKPFQNSSNKLISSMESQSQMKYSSVQLLEHWKAVAIDSQKEVQILKSQIVKVEAQNKNLIDARSRREMMTRDPTETILYGLLKHNWQQAQNIQQLEKDASIAHMDGEFDALLPPKQINACMEKMKLALNSVMHKNAISLRLNSNTTKANSDLQSLLNLLFDTEANLELERNMKDLDPQLLLRGLALAAVRQWIFMTDFPGFKENRLSEAQIKVISQKEGTIGALFRIALTFKAVTVATKQRYEFVVYPPGTVAAKTIPAVENFAVPNQPGKDSICEAWKHASLYVYEVESNFLKNELEAAMVKPDNFILQEADMRDKKCCLSSIMTMTISKGFDESHLDINEEVNSVASTGLGQNKESSKVVQENIVDPPIRDKASTVQRSESIVKNGLQSGVEASIDKRTGKHSDIASSQRSEIPTKLSLFCSVCLNMFTAGDFEAHMQIKPTWCQPPCPACGGKYYGKASIAKHKRHGKKETNTVLESGSSKREKAPGLDLLIEITRKEIDVAEAKTIQTPSETSPEKFHRRSTRLNAQEDMATEAKEVTVGDSSIPHRTEQQPTRPHPTKCENCGIVYKSLRNLTRHKNAGACRKCPNYGILVGNLKSSKKHQWSGSLNKSKNMDLEALHADCTRQKVETLACEEKAINKSNGTVENQTSTENPQMSSKSSENPKASLEISNHDHAKTPKSQICSQVGSPLSNEITNSPTPAAMPEGIPLKRPRLSESRDQKSAQIEGGDSIPEETEEMRPTKLRRLDDVQDVATKQDCPRFSEQKQSTFNSNYIQLLSPFQSSDLEFEKWQALTPQESNKRGLGISSDAAGPKNVWHLDSDYIAFESQSDTYSGLSGSFQHSFDIPQSF</sequence>
<gene>
    <name evidence="2" type="ORF">DID88_003558</name>
</gene>
<feature type="region of interest" description="Disordered" evidence="1">
    <location>
        <begin position="616"/>
        <end position="640"/>
    </location>
</feature>
<name>A0A395IGU6_9HELO</name>
<evidence type="ECO:0000256" key="1">
    <source>
        <dbReference type="SAM" id="MobiDB-lite"/>
    </source>
</evidence>